<dbReference type="EMBL" id="CP000527">
    <property type="protein sequence ID" value="ABM27575.1"/>
    <property type="molecule type" value="Genomic_DNA"/>
</dbReference>
<evidence type="ECO:0000256" key="1">
    <source>
        <dbReference type="ARBA" id="ARBA00004863"/>
    </source>
</evidence>
<evidence type="ECO:0000256" key="3">
    <source>
        <dbReference type="ARBA" id="ARBA00023239"/>
    </source>
</evidence>
<sequence>MFRAGAGQHIPMYENDRGLRPVSQGVFMNAMRTFSLGISPCPNDTFIFEALANGRIPLPCGFEMFMADVEVLNGRAREGALDVTKLSIAAMAHAAGRYRLLRAGGALGRGCGPLLVARPGLSVEDLIHADVAIPGTMTTANLLLGLHGGFRGDRVEMVFDEVMPAVAAGEVPCGVVIHEGRFTYPAFGLDLVLDLGRWWEGATGMPLPLGAIAIRRDIDDATALAVEDAIRRSLAHARSHPADGRPYIKAHAQELADDVIDSHIRTFVNDFSMDLGPEGQSAVSALVAKAAEVAGVALPDAPLFLEG</sequence>
<keyword evidence="3 4" id="KW-0456">Lyase</keyword>
<feature type="active site" description="Proton acceptor" evidence="4">
    <location>
        <position position="178"/>
    </location>
</feature>
<dbReference type="PANTHER" id="PTHR37167:SF1">
    <property type="entry name" value="1,4-DIHYDROXY-6-NAPHTOATE SYNTHASE"/>
    <property type="match status" value="1"/>
</dbReference>
<dbReference type="InterPro" id="IPR003773">
    <property type="entry name" value="Menaquinone_biosynth"/>
</dbReference>
<dbReference type="GO" id="GO:0016830">
    <property type="term" value="F:carbon-carbon lyase activity"/>
    <property type="evidence" value="ECO:0007669"/>
    <property type="project" value="UniProtKB-UniRule"/>
</dbReference>
<evidence type="ECO:0000313" key="6">
    <source>
        <dbReference type="Proteomes" id="UP000009173"/>
    </source>
</evidence>
<dbReference type="Gene3D" id="3.40.190.10">
    <property type="entry name" value="Periplasmic binding protein-like II"/>
    <property type="match status" value="2"/>
</dbReference>
<keyword evidence="2 4" id="KW-0474">Menaquinone biosynthesis</keyword>
<feature type="binding site" evidence="4">
    <location>
        <begin position="139"/>
        <end position="140"/>
    </location>
    <ligand>
        <name>substrate</name>
    </ligand>
</feature>
<dbReference type="HAMAP" id="MF_00996">
    <property type="entry name" value="MqnD"/>
    <property type="match status" value="1"/>
</dbReference>
<dbReference type="SUPFAM" id="SSF53850">
    <property type="entry name" value="Periplasmic binding protein-like II"/>
    <property type="match status" value="1"/>
</dbReference>
<dbReference type="PANTHER" id="PTHR37167">
    <property type="entry name" value="1,4-DIHYDROXY-6-NAPHTOATE SYNTHASE"/>
    <property type="match status" value="1"/>
</dbReference>
<dbReference type="InterPro" id="IPR030869">
    <property type="entry name" value="MqnD"/>
</dbReference>
<dbReference type="EC" id="4.1.99.29" evidence="4"/>
<dbReference type="UniPathway" id="UPA00079"/>
<name>A0A0H3A7W7_NITV4</name>
<dbReference type="Pfam" id="PF02621">
    <property type="entry name" value="VitK2_biosynth"/>
    <property type="match status" value="1"/>
</dbReference>
<reference evidence="6" key="1">
    <citation type="journal article" date="2009" name="Environ. Microbiol.">
        <title>Contribution of mobile genetic elements to Desulfovibrio vulgaris genome plasticity.</title>
        <authorList>
            <person name="Walker C.B."/>
            <person name="Stolyar S."/>
            <person name="Chivian D."/>
            <person name="Pinel N."/>
            <person name="Gabster J.A."/>
            <person name="Dehal P.S."/>
            <person name="He Z."/>
            <person name="Yang Z.K."/>
            <person name="Yen H.C."/>
            <person name="Zhou J."/>
            <person name="Wall J.D."/>
            <person name="Hazen T.C."/>
            <person name="Arkin A.P."/>
            <person name="Stahl D.A."/>
        </authorList>
    </citation>
    <scope>NUCLEOTIDE SEQUENCE [LARGE SCALE GENOMIC DNA]</scope>
    <source>
        <strain evidence="6">DP4</strain>
    </source>
</reference>
<evidence type="ECO:0000256" key="2">
    <source>
        <dbReference type="ARBA" id="ARBA00022428"/>
    </source>
</evidence>
<dbReference type="HOGENOM" id="CLU_070326_0_0_7"/>
<dbReference type="Proteomes" id="UP000009173">
    <property type="component" value="Chromosome"/>
</dbReference>
<evidence type="ECO:0000313" key="5">
    <source>
        <dbReference type="EMBL" id="ABM27575.1"/>
    </source>
</evidence>
<comment type="pathway">
    <text evidence="1 4">Quinol/quinone metabolism; menaquinone biosynthesis.</text>
</comment>
<feature type="binding site" evidence="4">
    <location>
        <begin position="85"/>
        <end position="87"/>
    </location>
    <ligand>
        <name>substrate</name>
    </ligand>
</feature>
<proteinExistence type="inferred from homology"/>
<comment type="catalytic activity">
    <reaction evidence="4">
        <text>cyclic dehypoxanthinylfutalosinate = 1,4-dihydroxy-6-naphthoate + dihydroxyacetone</text>
        <dbReference type="Rhea" id="RHEA:33087"/>
        <dbReference type="ChEBI" id="CHEBI:16016"/>
        <dbReference type="ChEBI" id="CHEBI:64254"/>
        <dbReference type="ChEBI" id="CHEBI:64270"/>
        <dbReference type="EC" id="4.1.99.29"/>
    </reaction>
</comment>
<dbReference type="GO" id="GO:0009234">
    <property type="term" value="P:menaquinone biosynthetic process"/>
    <property type="evidence" value="ECO:0007669"/>
    <property type="project" value="UniProtKB-UniRule"/>
</dbReference>
<dbReference type="CDD" id="cd13635">
    <property type="entry name" value="PBP2_Ttha1568_Mqnd"/>
    <property type="match status" value="1"/>
</dbReference>
<dbReference type="KEGG" id="dvl:Dvul_0552"/>
<accession>A0A0H3A7W7</accession>
<comment type="similarity">
    <text evidence="4">Belongs to the MqnA/MqnD family. MqnD subfamily.</text>
</comment>
<evidence type="ECO:0000256" key="4">
    <source>
        <dbReference type="HAMAP-Rule" id="MF_00996"/>
    </source>
</evidence>
<organism evidence="5 6">
    <name type="scientific">Nitratidesulfovibrio vulgaris (strain DP4)</name>
    <name type="common">Desulfovibrio vulgaris</name>
    <dbReference type="NCBI Taxonomy" id="391774"/>
    <lineage>
        <taxon>Bacteria</taxon>
        <taxon>Pseudomonadati</taxon>
        <taxon>Thermodesulfobacteriota</taxon>
        <taxon>Desulfovibrionia</taxon>
        <taxon>Desulfovibrionales</taxon>
        <taxon>Desulfovibrionaceae</taxon>
        <taxon>Nitratidesulfovibrio</taxon>
    </lineage>
</organism>
<dbReference type="AlphaFoldDB" id="A0A0H3A7W7"/>
<protein>
    <recommendedName>
        <fullName evidence="4">1,4-dihydroxy-6-naphtoate synthase</fullName>
        <ecNumber evidence="4">4.1.99.29</ecNumber>
    </recommendedName>
    <alternativeName>
        <fullName evidence="4">Menaquinone biosynthetic enzyme MqnD</fullName>
    </alternativeName>
</protein>
<gene>
    <name evidence="4" type="primary">mqnD</name>
    <name evidence="5" type="ordered locus">Dvul_0552</name>
</gene>
<comment type="function">
    <text evidence="4">Catalyzes the conversion of cyclic dehypoxanthine futalosine (cyclic DHFL) into 1,4-dihydroxy-6-naphthoate, a step in the biosynthesis of menaquinone (MK, vitamin K2).</text>
</comment>